<evidence type="ECO:0000256" key="3">
    <source>
        <dbReference type="ARBA" id="ARBA00022692"/>
    </source>
</evidence>
<dbReference type="PANTHER" id="PTHR23519:SF1">
    <property type="entry name" value="AUTOPHAGY-RELATED PROTEIN 22"/>
    <property type="match status" value="1"/>
</dbReference>
<feature type="transmembrane region" description="Helical" evidence="6">
    <location>
        <begin position="382"/>
        <end position="402"/>
    </location>
</feature>
<feature type="transmembrane region" description="Helical" evidence="6">
    <location>
        <begin position="62"/>
        <end position="81"/>
    </location>
</feature>
<keyword evidence="3 6" id="KW-0812">Transmembrane</keyword>
<dbReference type="SUPFAM" id="SSF103473">
    <property type="entry name" value="MFS general substrate transporter"/>
    <property type="match status" value="1"/>
</dbReference>
<evidence type="ECO:0000313" key="8">
    <source>
        <dbReference type="EMBL" id="SEH75944.1"/>
    </source>
</evidence>
<dbReference type="InterPro" id="IPR020846">
    <property type="entry name" value="MFS_dom"/>
</dbReference>
<evidence type="ECO:0000256" key="6">
    <source>
        <dbReference type="SAM" id="Phobius"/>
    </source>
</evidence>
<dbReference type="PROSITE" id="PS50850">
    <property type="entry name" value="MFS"/>
    <property type="match status" value="1"/>
</dbReference>
<feature type="transmembrane region" description="Helical" evidence="6">
    <location>
        <begin position="319"/>
        <end position="337"/>
    </location>
</feature>
<dbReference type="OrthoDB" id="9768783at2"/>
<proteinExistence type="predicted"/>
<gene>
    <name evidence="8" type="ORF">SAMN02927937_01255</name>
</gene>
<dbReference type="GO" id="GO:0022857">
    <property type="term" value="F:transmembrane transporter activity"/>
    <property type="evidence" value="ECO:0007669"/>
    <property type="project" value="InterPro"/>
</dbReference>
<accession>A0A1H6KQZ7</accession>
<feature type="transmembrane region" description="Helical" evidence="6">
    <location>
        <begin position="408"/>
        <end position="427"/>
    </location>
</feature>
<feature type="transmembrane region" description="Helical" evidence="6">
    <location>
        <begin position="93"/>
        <end position="112"/>
    </location>
</feature>
<feature type="transmembrane region" description="Helical" evidence="6">
    <location>
        <begin position="343"/>
        <end position="361"/>
    </location>
</feature>
<evidence type="ECO:0000256" key="4">
    <source>
        <dbReference type="ARBA" id="ARBA00022989"/>
    </source>
</evidence>
<evidence type="ECO:0000256" key="1">
    <source>
        <dbReference type="ARBA" id="ARBA00004127"/>
    </source>
</evidence>
<dbReference type="STRING" id="1159016.SAMN02927937_01255"/>
<dbReference type="RefSeq" id="WP_091097559.1">
    <property type="nucleotide sequence ID" value="NZ_FNXE01000014.1"/>
</dbReference>
<dbReference type="InterPro" id="IPR024671">
    <property type="entry name" value="Atg22-like"/>
</dbReference>
<sequence>MKTTIKGEKKVLNAWAFYDWANSVYALVISSSIFPLFYGALFRLENKTSATFFGIETPSESIISYVTAIGFLIIAFISPLLSGVADFLGNKKFFLKLFCFIGSISCMMLYFFNLENLYFSLFFYMLALIGFWGSLVFYNSYLPDIAFPEQQDAISAKGYSLGYIGSVILLIINLIMIMKSEWFGFESPMQAMKVSFVLVGIWWLGFSQISYRFLPNFRNANKINSQAFFSGFRELKRIFNELKQYPVLKGYLGAFFVYSMAVQTVMIIAAYFGEKEVQWESDDQRQMGLIVSILLIQLIAVAGAIFTSKLSKRFGNINTLILINTAWIIICICAYFVVKPTSFYIVAAMVGLVMGGIQSLSRSTYSKLLPLNTKDTTSFFSFYDVTEKIGIVIGMLVYGIIAQITGKMQNAILFLIVFFAIGIILLIKTSKRQAVS</sequence>
<dbReference type="Pfam" id="PF11700">
    <property type="entry name" value="ATG22"/>
    <property type="match status" value="1"/>
</dbReference>
<evidence type="ECO:0000256" key="5">
    <source>
        <dbReference type="ARBA" id="ARBA00023136"/>
    </source>
</evidence>
<dbReference type="Gene3D" id="1.20.1250.20">
    <property type="entry name" value="MFS general substrate transporter like domains"/>
    <property type="match status" value="1"/>
</dbReference>
<keyword evidence="5 6" id="KW-0472">Membrane</keyword>
<feature type="domain" description="Major facilitator superfamily (MFS) profile" evidence="7">
    <location>
        <begin position="23"/>
        <end position="434"/>
    </location>
</feature>
<reference evidence="8 9" key="1">
    <citation type="submission" date="2016-10" db="EMBL/GenBank/DDBJ databases">
        <authorList>
            <person name="de Groot N.N."/>
        </authorList>
    </citation>
    <scope>NUCLEOTIDE SEQUENCE [LARGE SCALE GENOMIC DNA]</scope>
    <source>
        <strain evidence="8 9">CGMCC 1.10825</strain>
    </source>
</reference>
<dbReference type="EMBL" id="FNXE01000014">
    <property type="protein sequence ID" value="SEH75944.1"/>
    <property type="molecule type" value="Genomic_DNA"/>
</dbReference>
<feature type="transmembrane region" description="Helical" evidence="6">
    <location>
        <begin position="118"/>
        <end position="138"/>
    </location>
</feature>
<feature type="transmembrane region" description="Helical" evidence="6">
    <location>
        <begin position="287"/>
        <end position="307"/>
    </location>
</feature>
<dbReference type="AlphaFoldDB" id="A0A1H6KQZ7"/>
<evidence type="ECO:0000313" key="9">
    <source>
        <dbReference type="Proteomes" id="UP000199634"/>
    </source>
</evidence>
<dbReference type="Proteomes" id="UP000199634">
    <property type="component" value="Unassembled WGS sequence"/>
</dbReference>
<feature type="transmembrane region" description="Helical" evidence="6">
    <location>
        <begin position="159"/>
        <end position="178"/>
    </location>
</feature>
<dbReference type="PANTHER" id="PTHR23519">
    <property type="entry name" value="AUTOPHAGY-RELATED PROTEIN 22"/>
    <property type="match status" value="1"/>
</dbReference>
<feature type="transmembrane region" description="Helical" evidence="6">
    <location>
        <begin position="251"/>
        <end position="272"/>
    </location>
</feature>
<name>A0A1H6KQZ7_9FLAO</name>
<feature type="transmembrane region" description="Helical" evidence="6">
    <location>
        <begin position="190"/>
        <end position="214"/>
    </location>
</feature>
<organism evidence="8 9">
    <name type="scientific">Paenimyroides marinum</name>
    <dbReference type="NCBI Taxonomy" id="1159016"/>
    <lineage>
        <taxon>Bacteria</taxon>
        <taxon>Pseudomonadati</taxon>
        <taxon>Bacteroidota</taxon>
        <taxon>Flavobacteriia</taxon>
        <taxon>Flavobacteriales</taxon>
        <taxon>Flavobacteriaceae</taxon>
        <taxon>Paenimyroides</taxon>
    </lineage>
</organism>
<dbReference type="GO" id="GO:0012505">
    <property type="term" value="C:endomembrane system"/>
    <property type="evidence" value="ECO:0007669"/>
    <property type="project" value="UniProtKB-SubCell"/>
</dbReference>
<dbReference type="InterPro" id="IPR036259">
    <property type="entry name" value="MFS_trans_sf"/>
</dbReference>
<evidence type="ECO:0000259" key="7">
    <source>
        <dbReference type="PROSITE" id="PS50850"/>
    </source>
</evidence>
<protein>
    <submittedName>
        <fullName evidence="8">MFS transporter, UMF1 family</fullName>
    </submittedName>
</protein>
<keyword evidence="4 6" id="KW-1133">Transmembrane helix</keyword>
<keyword evidence="9" id="KW-1185">Reference proteome</keyword>
<feature type="transmembrane region" description="Helical" evidence="6">
    <location>
        <begin position="20"/>
        <end position="42"/>
    </location>
</feature>
<comment type="subcellular location">
    <subcellularLocation>
        <location evidence="1">Endomembrane system</location>
        <topology evidence="1">Multi-pass membrane protein</topology>
    </subcellularLocation>
</comment>
<evidence type="ECO:0000256" key="2">
    <source>
        <dbReference type="ARBA" id="ARBA00022448"/>
    </source>
</evidence>
<dbReference type="InterPro" id="IPR050495">
    <property type="entry name" value="ATG22/LtaA_families"/>
</dbReference>
<keyword evidence="2" id="KW-0813">Transport</keyword>